<evidence type="ECO:0000313" key="2">
    <source>
        <dbReference type="EMBL" id="AEV28598.1"/>
    </source>
</evidence>
<dbReference type="Pfam" id="PF16011">
    <property type="entry name" value="CBM9_2"/>
    <property type="match status" value="1"/>
</dbReference>
<dbReference type="GO" id="GO:0004553">
    <property type="term" value="F:hydrolase activity, hydrolyzing O-glycosyl compounds"/>
    <property type="evidence" value="ECO:0007669"/>
    <property type="project" value="InterPro"/>
</dbReference>
<dbReference type="CDD" id="cd09620">
    <property type="entry name" value="CBM9_like_3"/>
    <property type="match status" value="1"/>
</dbReference>
<evidence type="ECO:0000313" key="3">
    <source>
        <dbReference type="Proteomes" id="UP000005632"/>
    </source>
</evidence>
<dbReference type="KEGG" id="sgp:SpiGrapes_0763"/>
<protein>
    <recommendedName>
        <fullName evidence="1">Carbohydrate-binding domain-containing protein</fullName>
    </recommendedName>
</protein>
<dbReference type="SUPFAM" id="SSF49344">
    <property type="entry name" value="CBD9-like"/>
    <property type="match status" value="1"/>
</dbReference>
<dbReference type="EMBL" id="CP003155">
    <property type="protein sequence ID" value="AEV28598.1"/>
    <property type="molecule type" value="Genomic_DNA"/>
</dbReference>
<gene>
    <name evidence="2" type="ordered locus">SpiGrapes_0763</name>
</gene>
<dbReference type="HOGENOM" id="CLU_106157_0_0_12"/>
<dbReference type="AlphaFoldDB" id="G8QYN5"/>
<dbReference type="Proteomes" id="UP000005632">
    <property type="component" value="Chromosome"/>
</dbReference>
<dbReference type="RefSeq" id="WP_014269447.1">
    <property type="nucleotide sequence ID" value="NC_016633.1"/>
</dbReference>
<dbReference type="InterPro" id="IPR010502">
    <property type="entry name" value="Carb-bd_dom_fam9"/>
</dbReference>
<feature type="domain" description="Carbohydrate-binding" evidence="1">
    <location>
        <begin position="33"/>
        <end position="196"/>
    </location>
</feature>
<organism evidence="2 3">
    <name type="scientific">Sphaerochaeta pleomorpha (strain ATCC BAA-1885 / DSM 22778 / Grapes)</name>
    <dbReference type="NCBI Taxonomy" id="158190"/>
    <lineage>
        <taxon>Bacteria</taxon>
        <taxon>Pseudomonadati</taxon>
        <taxon>Spirochaetota</taxon>
        <taxon>Spirochaetia</taxon>
        <taxon>Spirochaetales</taxon>
        <taxon>Sphaerochaetaceae</taxon>
        <taxon>Sphaerochaeta</taxon>
    </lineage>
</organism>
<dbReference type="GO" id="GO:0030246">
    <property type="term" value="F:carbohydrate binding"/>
    <property type="evidence" value="ECO:0007669"/>
    <property type="project" value="InterPro"/>
</dbReference>
<dbReference type="STRING" id="158190.SpiGrapes_0763"/>
<name>G8QYN5_SPHPG</name>
<dbReference type="Gene3D" id="2.60.40.1190">
    <property type="match status" value="1"/>
</dbReference>
<reference evidence="2 3" key="1">
    <citation type="submission" date="2011-11" db="EMBL/GenBank/DDBJ databases">
        <title>Complete sequence of Spirochaeta sp. grapes.</title>
        <authorList>
            <consortium name="US DOE Joint Genome Institute"/>
            <person name="Lucas S."/>
            <person name="Han J."/>
            <person name="Lapidus A."/>
            <person name="Cheng J.-F."/>
            <person name="Goodwin L."/>
            <person name="Pitluck S."/>
            <person name="Peters L."/>
            <person name="Ovchinnikova G."/>
            <person name="Munk A.C."/>
            <person name="Detter J.C."/>
            <person name="Han C."/>
            <person name="Tapia R."/>
            <person name="Land M."/>
            <person name="Hauser L."/>
            <person name="Kyrpides N."/>
            <person name="Ivanova N."/>
            <person name="Pagani I."/>
            <person name="Ritalahtilisa K."/>
            <person name="Loeffler F."/>
            <person name="Woyke T."/>
        </authorList>
    </citation>
    <scope>NUCLEOTIDE SEQUENCE [LARGE SCALE GENOMIC DNA]</scope>
    <source>
        <strain evidence="3">ATCC BAA-1885 / DSM 22778 / Grapes</strain>
    </source>
</reference>
<dbReference type="GO" id="GO:0016052">
    <property type="term" value="P:carbohydrate catabolic process"/>
    <property type="evidence" value="ECO:0007669"/>
    <property type="project" value="InterPro"/>
</dbReference>
<evidence type="ECO:0000259" key="1">
    <source>
        <dbReference type="Pfam" id="PF16011"/>
    </source>
</evidence>
<accession>G8QYN5</accession>
<dbReference type="eggNOG" id="COG3706">
    <property type="taxonomic scope" value="Bacteria"/>
</dbReference>
<keyword evidence="3" id="KW-1185">Reference proteome</keyword>
<sequence length="200" mass="22449">MEEQMVVRVVANEVSCGVPLLLSPSWDEAEGVQVSLRLNHDSKYLTVHFSVVEKQLRRMCTNHNDPVFTDSCVEVFLQKQGEAEYVNFEFSASGKVLVGRGTGRHGRTLFPLSFIEQIPVTVAILENTLEQSFWKLDASLDLSLFGLCDEGQDFSSLQLRGNFYKCGDGLKQPHYLSYGPIGTLKPDFHTPSFFVPIVLE</sequence>
<proteinExistence type="predicted"/>